<feature type="chain" id="PRO_5044815477" evidence="1">
    <location>
        <begin position="30"/>
        <end position="178"/>
    </location>
</feature>
<keyword evidence="3" id="KW-1185">Reference proteome</keyword>
<reference evidence="2 3" key="1">
    <citation type="submission" date="2024-10" db="EMBL/GenBank/DDBJ databases">
        <title>Updated reference genomes for cyclostephanoid diatoms.</title>
        <authorList>
            <person name="Roberts W.R."/>
            <person name="Alverson A.J."/>
        </authorList>
    </citation>
    <scope>NUCLEOTIDE SEQUENCE [LARGE SCALE GENOMIC DNA]</scope>
    <source>
        <strain evidence="2 3">AJA232-27</strain>
    </source>
</reference>
<keyword evidence="1" id="KW-0732">Signal</keyword>
<feature type="signal peptide" evidence="1">
    <location>
        <begin position="1"/>
        <end position="29"/>
    </location>
</feature>
<dbReference type="Proteomes" id="UP001530293">
    <property type="component" value="Unassembled WGS sequence"/>
</dbReference>
<organism evidence="2 3">
    <name type="scientific">Discostella pseudostelligera</name>
    <dbReference type="NCBI Taxonomy" id="259834"/>
    <lineage>
        <taxon>Eukaryota</taxon>
        <taxon>Sar</taxon>
        <taxon>Stramenopiles</taxon>
        <taxon>Ochrophyta</taxon>
        <taxon>Bacillariophyta</taxon>
        <taxon>Coscinodiscophyceae</taxon>
        <taxon>Thalassiosirophycidae</taxon>
        <taxon>Stephanodiscales</taxon>
        <taxon>Stephanodiscaceae</taxon>
        <taxon>Discostella</taxon>
    </lineage>
</organism>
<dbReference type="EMBL" id="JALLBG020000303">
    <property type="protein sequence ID" value="KAL3756473.1"/>
    <property type="molecule type" value="Genomic_DNA"/>
</dbReference>
<sequence>MKQHRYAKHHSVLRTCLILLLFQPACVMSVGVPDGWKMTDRFIGYRYELIPSATHGEDIKAAIRDKADDLFCFGWCQDSSLNKSIVGEVRCKTSAGNEMKSFLTSISKAIPGERKDDQANGFNAKQIIFRDYPDALIRLHFSHFKIVSPRRNTCFREEPHKCSNFYNEGEDSVSFRDR</sequence>
<evidence type="ECO:0000313" key="3">
    <source>
        <dbReference type="Proteomes" id="UP001530293"/>
    </source>
</evidence>
<evidence type="ECO:0000313" key="2">
    <source>
        <dbReference type="EMBL" id="KAL3756473.1"/>
    </source>
</evidence>
<accession>A0ABD3M0W8</accession>
<comment type="caution">
    <text evidence="2">The sequence shown here is derived from an EMBL/GenBank/DDBJ whole genome shotgun (WGS) entry which is preliminary data.</text>
</comment>
<proteinExistence type="predicted"/>
<name>A0ABD3M0W8_9STRA</name>
<protein>
    <submittedName>
        <fullName evidence="2">Uncharacterized protein</fullName>
    </submittedName>
</protein>
<dbReference type="AlphaFoldDB" id="A0ABD3M0W8"/>
<gene>
    <name evidence="2" type="ORF">ACHAWU_009867</name>
</gene>
<evidence type="ECO:0000256" key="1">
    <source>
        <dbReference type="SAM" id="SignalP"/>
    </source>
</evidence>